<dbReference type="CDD" id="cd03442">
    <property type="entry name" value="BFIT_BACH"/>
    <property type="match status" value="1"/>
</dbReference>
<gene>
    <name evidence="5" type="ORF">FHS88_000318</name>
</gene>
<evidence type="ECO:0000313" key="6">
    <source>
        <dbReference type="Proteomes" id="UP000562254"/>
    </source>
</evidence>
<dbReference type="InterPro" id="IPR006683">
    <property type="entry name" value="Thioestr_dom"/>
</dbReference>
<dbReference type="RefSeq" id="WP_184480626.1">
    <property type="nucleotide sequence ID" value="NZ_JAAEDJ010000080.1"/>
</dbReference>
<feature type="domain" description="HotDog ACOT-type" evidence="4">
    <location>
        <begin position="6"/>
        <end position="118"/>
    </location>
</feature>
<dbReference type="GO" id="GO:0009062">
    <property type="term" value="P:fatty acid catabolic process"/>
    <property type="evidence" value="ECO:0007669"/>
    <property type="project" value="TreeGrafter"/>
</dbReference>
<evidence type="ECO:0000313" key="5">
    <source>
        <dbReference type="EMBL" id="MBB5688208.1"/>
    </source>
</evidence>
<dbReference type="InterPro" id="IPR029069">
    <property type="entry name" value="HotDog_dom_sf"/>
</dbReference>
<dbReference type="SUPFAM" id="SSF54637">
    <property type="entry name" value="Thioesterase/thiol ester dehydrase-isomerase"/>
    <property type="match status" value="1"/>
</dbReference>
<evidence type="ECO:0000259" key="4">
    <source>
        <dbReference type="PROSITE" id="PS51770"/>
    </source>
</evidence>
<keyword evidence="2 3" id="KW-0378">Hydrolase</keyword>
<evidence type="ECO:0000256" key="2">
    <source>
        <dbReference type="ARBA" id="ARBA00022801"/>
    </source>
</evidence>
<keyword evidence="6" id="KW-1185">Reference proteome</keyword>
<accession>A0A840XID3</accession>
<dbReference type="InterPro" id="IPR040170">
    <property type="entry name" value="Cytosol_ACT"/>
</dbReference>
<dbReference type="PANTHER" id="PTHR11049">
    <property type="entry name" value="ACYL COENZYME A THIOESTER HYDROLASE"/>
    <property type="match status" value="1"/>
</dbReference>
<dbReference type="GO" id="GO:0052816">
    <property type="term" value="F:long-chain fatty acyl-CoA hydrolase activity"/>
    <property type="evidence" value="ECO:0007669"/>
    <property type="project" value="TreeGrafter"/>
</dbReference>
<protein>
    <submittedName>
        <fullName evidence="5">Acyl-CoA thioesterase YciA</fullName>
        <ecNumber evidence="5">3.1.2.-</ecNumber>
    </submittedName>
</protein>
<dbReference type="PROSITE" id="PS51770">
    <property type="entry name" value="HOTDOG_ACOT"/>
    <property type="match status" value="1"/>
</dbReference>
<dbReference type="PANTHER" id="PTHR11049:SF5">
    <property type="entry name" value="ACYL-COA THIOESTER HYDROLASE YCIA"/>
    <property type="match status" value="1"/>
</dbReference>
<organism evidence="5 6">
    <name type="scientific">Neoroseomonas alkaliterrae</name>
    <dbReference type="NCBI Taxonomy" id="1452450"/>
    <lineage>
        <taxon>Bacteria</taxon>
        <taxon>Pseudomonadati</taxon>
        <taxon>Pseudomonadota</taxon>
        <taxon>Alphaproteobacteria</taxon>
        <taxon>Acetobacterales</taxon>
        <taxon>Acetobacteraceae</taxon>
        <taxon>Neoroseomonas</taxon>
    </lineage>
</organism>
<dbReference type="GO" id="GO:0006637">
    <property type="term" value="P:acyl-CoA metabolic process"/>
    <property type="evidence" value="ECO:0007669"/>
    <property type="project" value="TreeGrafter"/>
</dbReference>
<comment type="similarity">
    <text evidence="1">Belongs to the acyl coenzyme A hydrolase family.</text>
</comment>
<dbReference type="AlphaFoldDB" id="A0A840XID3"/>
<reference evidence="5 6" key="1">
    <citation type="submission" date="2020-08" db="EMBL/GenBank/DDBJ databases">
        <title>Genomic Encyclopedia of Type Strains, Phase IV (KMG-IV): sequencing the most valuable type-strain genomes for metagenomic binning, comparative biology and taxonomic classification.</title>
        <authorList>
            <person name="Goeker M."/>
        </authorList>
    </citation>
    <scope>NUCLEOTIDE SEQUENCE [LARGE SCALE GENOMIC DNA]</scope>
    <source>
        <strain evidence="5 6">DSM 25895</strain>
    </source>
</reference>
<evidence type="ECO:0000256" key="3">
    <source>
        <dbReference type="PROSITE-ProRule" id="PRU01106"/>
    </source>
</evidence>
<comment type="caution">
    <text evidence="5">The sequence shown here is derived from an EMBL/GenBank/DDBJ whole genome shotgun (WGS) entry which is preliminary data.</text>
</comment>
<dbReference type="Pfam" id="PF03061">
    <property type="entry name" value="4HBT"/>
    <property type="match status" value="1"/>
</dbReference>
<dbReference type="EC" id="3.1.2.-" evidence="5"/>
<evidence type="ECO:0000256" key="1">
    <source>
        <dbReference type="ARBA" id="ARBA00010458"/>
    </source>
</evidence>
<name>A0A840XID3_9PROT</name>
<dbReference type="EMBL" id="JACIJE010000001">
    <property type="protein sequence ID" value="MBB5688208.1"/>
    <property type="molecule type" value="Genomic_DNA"/>
</dbReference>
<dbReference type="InterPro" id="IPR033120">
    <property type="entry name" value="HOTDOG_ACOT"/>
</dbReference>
<proteinExistence type="inferred from homology"/>
<dbReference type="GO" id="GO:0005829">
    <property type="term" value="C:cytosol"/>
    <property type="evidence" value="ECO:0007669"/>
    <property type="project" value="TreeGrafter"/>
</dbReference>
<dbReference type="Proteomes" id="UP000562254">
    <property type="component" value="Unassembled WGS sequence"/>
</dbReference>
<sequence length="129" mass="13782">MSAAPPREAPQVRVIAMPADANPAGDIFGGWLMAHMDQAGASVALRRARGRVATVAVEAMAFHLPVRVGDEVSLYGRLLGVGRSSIRVHVEAWRRDRTAEDAARVTEATFTFVALDADGRPRPVPPEAA</sequence>
<dbReference type="Gene3D" id="3.10.129.10">
    <property type="entry name" value="Hotdog Thioesterase"/>
    <property type="match status" value="1"/>
</dbReference>